<organism evidence="4 5">
    <name type="scientific">Kluyvera intermedia</name>
    <name type="common">Enterobacter intermedius</name>
    <dbReference type="NCBI Taxonomy" id="61648"/>
    <lineage>
        <taxon>Bacteria</taxon>
        <taxon>Pseudomonadati</taxon>
        <taxon>Pseudomonadota</taxon>
        <taxon>Gammaproteobacteria</taxon>
        <taxon>Enterobacterales</taxon>
        <taxon>Enterobacteriaceae</taxon>
        <taxon>Kluyvera</taxon>
    </lineage>
</organism>
<dbReference type="InterPro" id="IPR002539">
    <property type="entry name" value="MaoC-like_dom"/>
</dbReference>
<dbReference type="Gene3D" id="3.40.605.10">
    <property type="entry name" value="Aldehyde Dehydrogenase, Chain A, domain 1"/>
    <property type="match status" value="1"/>
</dbReference>
<dbReference type="InterPro" id="IPR029069">
    <property type="entry name" value="HotDog_dom_sf"/>
</dbReference>
<feature type="domain" description="MaoC-like" evidence="3">
    <location>
        <begin position="536"/>
        <end position="650"/>
    </location>
</feature>
<gene>
    <name evidence="4" type="primary">paaZ</name>
    <name evidence="4" type="ORF">QBD33_10815</name>
</gene>
<dbReference type="RefSeq" id="WP_280558701.1">
    <property type="nucleotide sequence ID" value="NZ_CP123488.1"/>
</dbReference>
<evidence type="ECO:0000259" key="3">
    <source>
        <dbReference type="Pfam" id="PF01575"/>
    </source>
</evidence>
<dbReference type="PANTHER" id="PTHR43111:SF1">
    <property type="entry name" value="ALDEHYDE DEHYDROGENASE B-RELATED"/>
    <property type="match status" value="1"/>
</dbReference>
<dbReference type="SUPFAM" id="SSF54637">
    <property type="entry name" value="Thioesterase/thiol ester dehydrase-isomerase"/>
    <property type="match status" value="1"/>
</dbReference>
<evidence type="ECO:0000256" key="1">
    <source>
        <dbReference type="ARBA" id="ARBA00023002"/>
    </source>
</evidence>
<dbReference type="Pfam" id="PF00171">
    <property type="entry name" value="Aldedh"/>
    <property type="match status" value="1"/>
</dbReference>
<proteinExistence type="predicted"/>
<dbReference type="NCBIfam" id="TIGR02278">
    <property type="entry name" value="PaaN-DH"/>
    <property type="match status" value="1"/>
</dbReference>
<dbReference type="NCBIfam" id="NF008868">
    <property type="entry name" value="PRK11903.1"/>
    <property type="match status" value="1"/>
</dbReference>
<sequence length="682" mass="73199">MQQLASYLSGAWQTGRGRTRIIHHAISGETLWEVTSEGLDMAQARRFAIEHGGKALQAMTFIERSAMLKAVAKHLLELKADFYAISAETGATRADSWVDIEGGIGTLFTYAGLGSRELPDDTLWPEDELIPLSKQGGFAARHVLTSKSGVAVHINAFNFPCWGMLEKLAPTWLAGMPAIIKPATATAQLTQAMVKAIVDSGLVPEGAISLICGGAGDLLDQLNHQDVVTFTGSAKTGQQLRVHPNLVAKSVPFTMEADSLNCCVLGDDVTPEQPEFALFIREVVREMTTKAGQKCTAIRRIIVPQAQVKAVSEALIARLQKVVVGDPAQEGVKMGALVNSEQRQDVQDNVNRLVDAGCEVLLGGKADLNAAGAFFPPTLLFCAQPDEVAAVHAIEAFGPVATLMPYQNSEHAMQLARAGEGSLAGTLVTADGALARAFILGAARAHGRIQVLNEESSVESTGHGSPLPQLVHGGPGRAGGGEELGGLRAVKHYMQRTAIQGSPTMLAAIGQQWVRGAQVAEDRIHPFRKYFEEIQPGDSLLTPRRTLTEADIVNFACLSGDHFYAHMDKIAAAESIFGERVVHGYFLISAAAGLFVDAGVGPVIANYGMENLRFIEPVKPGDTIQVRLTCKRKTVKRQRSADEKATGVVEWAVEIFNQHQQAVALYSILTLVARQKGDFPQQ</sequence>
<name>A0AA95G1R3_KLUIN</name>
<dbReference type="InterPro" id="IPR016163">
    <property type="entry name" value="Ald_DH_C"/>
</dbReference>
<dbReference type="FunFam" id="3.40.309.10:FF:000031">
    <property type="entry name" value="Phenylacetic acid degradation protein MaoC"/>
    <property type="match status" value="1"/>
</dbReference>
<accession>A0AA95G1R3</accession>
<dbReference type="FunFam" id="3.40.605.10:FF:000036">
    <property type="entry name" value="Phenylacetic acid degradation protein MaoC"/>
    <property type="match status" value="1"/>
</dbReference>
<dbReference type="InterPro" id="IPR011966">
    <property type="entry name" value="PaaN-DH"/>
</dbReference>
<dbReference type="CDD" id="cd07128">
    <property type="entry name" value="ALDH_MaoC-N"/>
    <property type="match status" value="1"/>
</dbReference>
<dbReference type="Gene3D" id="3.10.129.10">
    <property type="entry name" value="Hotdog Thioesterase"/>
    <property type="match status" value="1"/>
</dbReference>
<dbReference type="AlphaFoldDB" id="A0AA95G1R3"/>
<dbReference type="GO" id="GO:0016620">
    <property type="term" value="F:oxidoreductase activity, acting on the aldehyde or oxo group of donors, NAD or NADP as acceptor"/>
    <property type="evidence" value="ECO:0007669"/>
    <property type="project" value="InterPro"/>
</dbReference>
<dbReference type="FunFam" id="3.10.129.10:FF:000043">
    <property type="entry name" value="Bifunctional aldehyde dehydrogenase/enoyl-CoA hydratase"/>
    <property type="match status" value="1"/>
</dbReference>
<evidence type="ECO:0000313" key="5">
    <source>
        <dbReference type="Proteomes" id="UP001177527"/>
    </source>
</evidence>
<dbReference type="SUPFAM" id="SSF53720">
    <property type="entry name" value="ALDH-like"/>
    <property type="match status" value="1"/>
</dbReference>
<evidence type="ECO:0000259" key="2">
    <source>
        <dbReference type="Pfam" id="PF00171"/>
    </source>
</evidence>
<dbReference type="Gene3D" id="3.40.309.10">
    <property type="entry name" value="Aldehyde Dehydrogenase, Chain A, domain 2"/>
    <property type="match status" value="1"/>
</dbReference>
<keyword evidence="1" id="KW-0560">Oxidoreductase</keyword>
<reference evidence="4" key="1">
    <citation type="submission" date="2023-04" db="EMBL/GenBank/DDBJ databases">
        <title>APH(3)-Id, a novel chromosomal aminoglycoside phosphotransferase, identified from an environmental isolate of Kluyvera intermedia DW18.</title>
        <authorList>
            <person name="Sha Y."/>
        </authorList>
    </citation>
    <scope>NUCLEOTIDE SEQUENCE</scope>
    <source>
        <strain evidence="4">DW18</strain>
    </source>
</reference>
<protein>
    <submittedName>
        <fullName evidence="4">Phenylacetic acid degradation bifunctional protein PaaZ</fullName>
    </submittedName>
</protein>
<feature type="domain" description="Aldehyde dehydrogenase" evidence="2">
    <location>
        <begin position="20"/>
        <end position="495"/>
    </location>
</feature>
<dbReference type="CDD" id="cd03452">
    <property type="entry name" value="MaoC_C"/>
    <property type="match status" value="1"/>
</dbReference>
<dbReference type="InterPro" id="IPR016161">
    <property type="entry name" value="Ald_DH/histidinol_DH"/>
</dbReference>
<dbReference type="InterPro" id="IPR016162">
    <property type="entry name" value="Ald_DH_N"/>
</dbReference>
<dbReference type="PANTHER" id="PTHR43111">
    <property type="entry name" value="ALDEHYDE DEHYDROGENASE B-RELATED"/>
    <property type="match status" value="1"/>
</dbReference>
<dbReference type="InterPro" id="IPR015590">
    <property type="entry name" value="Aldehyde_DH_dom"/>
</dbReference>
<dbReference type="Pfam" id="PF01575">
    <property type="entry name" value="MaoC_dehydratas"/>
    <property type="match status" value="1"/>
</dbReference>
<dbReference type="EMBL" id="CP123488">
    <property type="protein sequence ID" value="WGL58194.1"/>
    <property type="molecule type" value="Genomic_DNA"/>
</dbReference>
<evidence type="ECO:0000313" key="4">
    <source>
        <dbReference type="EMBL" id="WGL58194.1"/>
    </source>
</evidence>
<dbReference type="Proteomes" id="UP001177527">
    <property type="component" value="Chromosome"/>
</dbReference>